<protein>
    <submittedName>
        <fullName evidence="2">Uncharacterized protein</fullName>
    </submittedName>
</protein>
<comment type="caution">
    <text evidence="2">The sequence shown here is derived from an EMBL/GenBank/DDBJ whole genome shotgun (WGS) entry which is preliminary data.</text>
</comment>
<evidence type="ECO:0000313" key="2">
    <source>
        <dbReference type="EMBL" id="NGQ93430.1"/>
    </source>
</evidence>
<name>A0A6M1TYT0_9RHOB</name>
<reference evidence="2 3" key="1">
    <citation type="submission" date="2020-02" db="EMBL/GenBank/DDBJ databases">
        <title>Rhodobacter translucens sp. nov., a novel bacterium isolated from activated sludge.</title>
        <authorList>
            <person name="Liu J."/>
        </authorList>
    </citation>
    <scope>NUCLEOTIDE SEQUENCE [LARGE SCALE GENOMIC DNA]</scope>
    <source>
        <strain evidence="2 3">HX-7-19</strain>
    </source>
</reference>
<dbReference type="Proteomes" id="UP000474758">
    <property type="component" value="Unassembled WGS sequence"/>
</dbReference>
<organism evidence="2 3">
    <name type="scientific">Paragemmobacter kunshanensis</name>
    <dbReference type="NCBI Taxonomy" id="2583234"/>
    <lineage>
        <taxon>Bacteria</taxon>
        <taxon>Pseudomonadati</taxon>
        <taxon>Pseudomonadota</taxon>
        <taxon>Alphaproteobacteria</taxon>
        <taxon>Rhodobacterales</taxon>
        <taxon>Paracoccaceae</taxon>
        <taxon>Paragemmobacter</taxon>
    </lineage>
</organism>
<evidence type="ECO:0000256" key="1">
    <source>
        <dbReference type="SAM" id="Phobius"/>
    </source>
</evidence>
<gene>
    <name evidence="2" type="ORF">G5V65_21340</name>
</gene>
<keyword evidence="1" id="KW-0812">Transmembrane</keyword>
<dbReference type="RefSeq" id="WP_165054552.1">
    <property type="nucleotide sequence ID" value="NZ_JAALFE010000057.1"/>
</dbReference>
<keyword evidence="1" id="KW-1133">Transmembrane helix</keyword>
<feature type="transmembrane region" description="Helical" evidence="1">
    <location>
        <begin position="89"/>
        <end position="113"/>
    </location>
</feature>
<sequence>MWDKRAWSKDFLAEHGNAPTPADDLAFAKVAATSDQLERYRKDARDILIAFANQTVDDARPDIEREAITARVEKAAADIGSQASFWKQVGFGIVATAINTLILIILAVGIRLAGIDVLDMVNSLGQTNTEVLTNGD</sequence>
<accession>A0A6M1TYT0</accession>
<evidence type="ECO:0000313" key="3">
    <source>
        <dbReference type="Proteomes" id="UP000474758"/>
    </source>
</evidence>
<keyword evidence="3" id="KW-1185">Reference proteome</keyword>
<keyword evidence="1" id="KW-0472">Membrane</keyword>
<dbReference type="AlphaFoldDB" id="A0A6M1TYT0"/>
<dbReference type="EMBL" id="JAALFE010000057">
    <property type="protein sequence ID" value="NGQ93430.1"/>
    <property type="molecule type" value="Genomic_DNA"/>
</dbReference>
<proteinExistence type="predicted"/>